<dbReference type="InterPro" id="IPR036864">
    <property type="entry name" value="Zn2-C6_fun-type_DNA-bd_sf"/>
</dbReference>
<dbReference type="GO" id="GO:0003677">
    <property type="term" value="F:DNA binding"/>
    <property type="evidence" value="ECO:0007669"/>
    <property type="project" value="UniProtKB-KW"/>
</dbReference>
<sequence>MAHQGPSRPLRPIAPRMVPDPPTPGPPSDEGKIKRASAACGECKRRRTKCSADTTGSPCTECAIHGRECIIDEYADKRRKVAAKRAQEELKYYRGFLEQLIEAIRTGDGVSVDAIINIIRSGASHEEILAVVTQSLSGGPKKRKALDMSENPISTASTTPDGTSRTPDNWT</sequence>
<feature type="region of interest" description="Disordered" evidence="5">
    <location>
        <begin position="1"/>
        <end position="34"/>
    </location>
</feature>
<feature type="region of interest" description="Disordered" evidence="5">
    <location>
        <begin position="136"/>
        <end position="171"/>
    </location>
</feature>
<organism evidence="7 8">
    <name type="scientific">Aspergillus terreus (strain NIH 2624 / FGSC A1156)</name>
    <dbReference type="NCBI Taxonomy" id="341663"/>
    <lineage>
        <taxon>Eukaryota</taxon>
        <taxon>Fungi</taxon>
        <taxon>Dikarya</taxon>
        <taxon>Ascomycota</taxon>
        <taxon>Pezizomycotina</taxon>
        <taxon>Eurotiomycetes</taxon>
        <taxon>Eurotiomycetidae</taxon>
        <taxon>Eurotiales</taxon>
        <taxon>Aspergillaceae</taxon>
        <taxon>Aspergillus</taxon>
        <taxon>Aspergillus subgen. Circumdati</taxon>
    </lineage>
</organism>
<dbReference type="PANTHER" id="PTHR47256">
    <property type="entry name" value="ZN(II)2CYS6 TRANSCRIPTION FACTOR (EUROFUNG)-RELATED"/>
    <property type="match status" value="1"/>
</dbReference>
<evidence type="ECO:0000259" key="6">
    <source>
        <dbReference type="PROSITE" id="PS50048"/>
    </source>
</evidence>
<dbReference type="PROSITE" id="PS50048">
    <property type="entry name" value="ZN2_CY6_FUNGAL_2"/>
    <property type="match status" value="1"/>
</dbReference>
<dbReference type="Gene3D" id="4.10.240.10">
    <property type="entry name" value="Zn(2)-C6 fungal-type DNA-binding domain"/>
    <property type="match status" value="1"/>
</dbReference>
<dbReference type="OMA" id="SAACTEC"/>
<dbReference type="STRING" id="341663.Q0CKI7"/>
<evidence type="ECO:0000313" key="8">
    <source>
        <dbReference type="Proteomes" id="UP000007963"/>
    </source>
</evidence>
<dbReference type="eggNOG" id="ENOG502RNVI">
    <property type="taxonomic scope" value="Eukaryota"/>
</dbReference>
<dbReference type="GO" id="GO:0000981">
    <property type="term" value="F:DNA-binding transcription factor activity, RNA polymerase II-specific"/>
    <property type="evidence" value="ECO:0007669"/>
    <property type="project" value="InterPro"/>
</dbReference>
<reference evidence="8" key="1">
    <citation type="submission" date="2005-09" db="EMBL/GenBank/DDBJ databases">
        <title>Annotation of the Aspergillus terreus NIH2624 genome.</title>
        <authorList>
            <person name="Birren B.W."/>
            <person name="Lander E.S."/>
            <person name="Galagan J.E."/>
            <person name="Nusbaum C."/>
            <person name="Devon K."/>
            <person name="Henn M."/>
            <person name="Ma L.-J."/>
            <person name="Jaffe D.B."/>
            <person name="Butler J."/>
            <person name="Alvarez P."/>
            <person name="Gnerre S."/>
            <person name="Grabherr M."/>
            <person name="Kleber M."/>
            <person name="Mauceli E.W."/>
            <person name="Brockman W."/>
            <person name="Rounsley S."/>
            <person name="Young S.K."/>
            <person name="LaButti K."/>
            <person name="Pushparaj V."/>
            <person name="DeCaprio D."/>
            <person name="Crawford M."/>
            <person name="Koehrsen M."/>
            <person name="Engels R."/>
            <person name="Montgomery P."/>
            <person name="Pearson M."/>
            <person name="Howarth C."/>
            <person name="Larson L."/>
            <person name="Luoma S."/>
            <person name="White J."/>
            <person name="Alvarado L."/>
            <person name="Kodira C.D."/>
            <person name="Zeng Q."/>
            <person name="Oleary S."/>
            <person name="Yandava C."/>
            <person name="Denning D.W."/>
            <person name="Nierman W.C."/>
            <person name="Milne T."/>
            <person name="Madden K."/>
        </authorList>
    </citation>
    <scope>NUCLEOTIDE SEQUENCE [LARGE SCALE GENOMIC DNA]</scope>
    <source>
        <strain evidence="8">NIH 2624 / FGSC A1156</strain>
    </source>
</reference>
<keyword evidence="3" id="KW-0804">Transcription</keyword>
<dbReference type="GO" id="GO:0008270">
    <property type="term" value="F:zinc ion binding"/>
    <property type="evidence" value="ECO:0007669"/>
    <property type="project" value="InterPro"/>
</dbReference>
<dbReference type="SMART" id="SM00066">
    <property type="entry name" value="GAL4"/>
    <property type="match status" value="1"/>
</dbReference>
<dbReference type="Proteomes" id="UP000007963">
    <property type="component" value="Unassembled WGS sequence"/>
</dbReference>
<keyword evidence="4" id="KW-0539">Nucleus</keyword>
<dbReference type="PANTHER" id="PTHR47256:SF1">
    <property type="entry name" value="ZN(II)2CYS6 TRANSCRIPTION FACTOR (EUROFUNG)"/>
    <property type="match status" value="1"/>
</dbReference>
<keyword evidence="1" id="KW-0805">Transcription regulation</keyword>
<dbReference type="VEuPathDB" id="FungiDB:ATEG_05797"/>
<evidence type="ECO:0000256" key="1">
    <source>
        <dbReference type="ARBA" id="ARBA00023015"/>
    </source>
</evidence>
<dbReference type="AlphaFoldDB" id="Q0CKI7"/>
<proteinExistence type="predicted"/>
<dbReference type="InterPro" id="IPR053187">
    <property type="entry name" value="Notoamide_regulator"/>
</dbReference>
<feature type="domain" description="Zn(2)-C6 fungal-type" evidence="6">
    <location>
        <begin position="39"/>
        <end position="71"/>
    </location>
</feature>
<evidence type="ECO:0000256" key="3">
    <source>
        <dbReference type="ARBA" id="ARBA00023163"/>
    </source>
</evidence>
<dbReference type="SUPFAM" id="SSF57701">
    <property type="entry name" value="Zn2/Cys6 DNA-binding domain"/>
    <property type="match status" value="1"/>
</dbReference>
<dbReference type="OrthoDB" id="4356994at2759"/>
<evidence type="ECO:0000313" key="7">
    <source>
        <dbReference type="EMBL" id="EAU33558.1"/>
    </source>
</evidence>
<evidence type="ECO:0000256" key="4">
    <source>
        <dbReference type="ARBA" id="ARBA00023242"/>
    </source>
</evidence>
<name>Q0CKI7_ASPTN</name>
<feature type="compositionally biased region" description="Pro residues" evidence="5">
    <location>
        <begin position="18"/>
        <end position="27"/>
    </location>
</feature>
<dbReference type="PROSITE" id="PS00463">
    <property type="entry name" value="ZN2_CY6_FUNGAL_1"/>
    <property type="match status" value="1"/>
</dbReference>
<dbReference type="GeneID" id="4321260"/>
<dbReference type="RefSeq" id="XP_001214975.1">
    <property type="nucleotide sequence ID" value="XM_001214975.1"/>
</dbReference>
<dbReference type="Pfam" id="PF00172">
    <property type="entry name" value="Zn_clus"/>
    <property type="match status" value="1"/>
</dbReference>
<gene>
    <name evidence="7" type="ORF">ATEG_05797</name>
</gene>
<evidence type="ECO:0000256" key="2">
    <source>
        <dbReference type="ARBA" id="ARBA00023125"/>
    </source>
</evidence>
<feature type="compositionally biased region" description="Polar residues" evidence="5">
    <location>
        <begin position="151"/>
        <end position="171"/>
    </location>
</feature>
<dbReference type="InterPro" id="IPR001138">
    <property type="entry name" value="Zn2Cys6_DnaBD"/>
</dbReference>
<dbReference type="EMBL" id="CH476601">
    <property type="protein sequence ID" value="EAU33558.1"/>
    <property type="molecule type" value="Genomic_DNA"/>
</dbReference>
<protein>
    <recommendedName>
        <fullName evidence="6">Zn(2)-C6 fungal-type domain-containing protein</fullName>
    </recommendedName>
</protein>
<keyword evidence="2" id="KW-0238">DNA-binding</keyword>
<dbReference type="GO" id="GO:0009893">
    <property type="term" value="P:positive regulation of metabolic process"/>
    <property type="evidence" value="ECO:0007669"/>
    <property type="project" value="UniProtKB-ARBA"/>
</dbReference>
<dbReference type="HOGENOM" id="CLU_127229_0_0_1"/>
<dbReference type="CDD" id="cd00067">
    <property type="entry name" value="GAL4"/>
    <property type="match status" value="1"/>
</dbReference>
<accession>Q0CKI7</accession>
<evidence type="ECO:0000256" key="5">
    <source>
        <dbReference type="SAM" id="MobiDB-lite"/>
    </source>
</evidence>